<comment type="subcellular location">
    <subcellularLocation>
        <location evidence="1">Membrane</location>
        <topology evidence="1">Multi-pass membrane protein</topology>
    </subcellularLocation>
</comment>
<dbReference type="Gene3D" id="1.20.1250.20">
    <property type="entry name" value="MFS general substrate transporter like domains"/>
    <property type="match status" value="1"/>
</dbReference>
<feature type="compositionally biased region" description="Acidic residues" evidence="5">
    <location>
        <begin position="23"/>
        <end position="42"/>
    </location>
</feature>
<dbReference type="OrthoDB" id="2309723at2759"/>
<keyword evidence="3" id="KW-1133">Transmembrane helix</keyword>
<dbReference type="PANTHER" id="PTHR11662:SF280">
    <property type="entry name" value="FI21844P1-RELATED"/>
    <property type="match status" value="1"/>
</dbReference>
<keyword evidence="4" id="KW-0472">Membrane</keyword>
<dbReference type="InterPro" id="IPR036259">
    <property type="entry name" value="MFS_trans_sf"/>
</dbReference>
<dbReference type="PANTHER" id="PTHR11662">
    <property type="entry name" value="SOLUTE CARRIER FAMILY 17"/>
    <property type="match status" value="1"/>
</dbReference>
<evidence type="ECO:0000256" key="1">
    <source>
        <dbReference type="ARBA" id="ARBA00004141"/>
    </source>
</evidence>
<sequence length="128" mass="14324">MSLNKRNKPLNPHELQELADNLNLDDSDIEEYGFDDEQEDEDIPHQNESLFPNPDEELDLLDDGITNPPDPDSVMVCRAVQGLSQGFVFPSVHGLLARWVPKSERSRLGTLVYAGKITVSSSYAKLTI</sequence>
<evidence type="ECO:0000256" key="5">
    <source>
        <dbReference type="SAM" id="MobiDB-lite"/>
    </source>
</evidence>
<evidence type="ECO:0000313" key="6">
    <source>
        <dbReference type="EMBL" id="CAG9817703.1"/>
    </source>
</evidence>
<reference evidence="6" key="1">
    <citation type="submission" date="2022-01" db="EMBL/GenBank/DDBJ databases">
        <authorList>
            <person name="King R."/>
        </authorList>
    </citation>
    <scope>NUCLEOTIDE SEQUENCE</scope>
</reference>
<evidence type="ECO:0000256" key="4">
    <source>
        <dbReference type="ARBA" id="ARBA00023136"/>
    </source>
</evidence>
<dbReference type="Proteomes" id="UP001153737">
    <property type="component" value="Chromosome 16"/>
</dbReference>
<dbReference type="GO" id="GO:0006820">
    <property type="term" value="P:monoatomic anion transport"/>
    <property type="evidence" value="ECO:0007669"/>
    <property type="project" value="TreeGrafter"/>
</dbReference>
<keyword evidence="2" id="KW-0812">Transmembrane</keyword>
<organism evidence="6 7">
    <name type="scientific">Phaedon cochleariae</name>
    <name type="common">Mustard beetle</name>
    <dbReference type="NCBI Taxonomy" id="80249"/>
    <lineage>
        <taxon>Eukaryota</taxon>
        <taxon>Metazoa</taxon>
        <taxon>Ecdysozoa</taxon>
        <taxon>Arthropoda</taxon>
        <taxon>Hexapoda</taxon>
        <taxon>Insecta</taxon>
        <taxon>Pterygota</taxon>
        <taxon>Neoptera</taxon>
        <taxon>Endopterygota</taxon>
        <taxon>Coleoptera</taxon>
        <taxon>Polyphaga</taxon>
        <taxon>Cucujiformia</taxon>
        <taxon>Chrysomeloidea</taxon>
        <taxon>Chrysomelidae</taxon>
        <taxon>Chrysomelinae</taxon>
        <taxon>Chrysomelini</taxon>
        <taxon>Phaedon</taxon>
    </lineage>
</organism>
<reference evidence="6" key="2">
    <citation type="submission" date="2022-10" db="EMBL/GenBank/DDBJ databases">
        <authorList>
            <consortium name="ENA_rothamsted_submissions"/>
            <consortium name="culmorum"/>
            <person name="King R."/>
        </authorList>
    </citation>
    <scope>NUCLEOTIDE SEQUENCE</scope>
</reference>
<feature type="region of interest" description="Disordered" evidence="5">
    <location>
        <begin position="21"/>
        <end position="52"/>
    </location>
</feature>
<keyword evidence="7" id="KW-1185">Reference proteome</keyword>
<dbReference type="InterPro" id="IPR050382">
    <property type="entry name" value="MFS_Na/Anion_cotransporter"/>
</dbReference>
<evidence type="ECO:0000256" key="3">
    <source>
        <dbReference type="ARBA" id="ARBA00022989"/>
    </source>
</evidence>
<proteinExistence type="predicted"/>
<evidence type="ECO:0000313" key="7">
    <source>
        <dbReference type="Proteomes" id="UP001153737"/>
    </source>
</evidence>
<dbReference type="SUPFAM" id="SSF103473">
    <property type="entry name" value="MFS general substrate transporter"/>
    <property type="match status" value="1"/>
</dbReference>
<gene>
    <name evidence="6" type="ORF">PHAECO_LOCUS5317</name>
</gene>
<dbReference type="GO" id="GO:0022857">
    <property type="term" value="F:transmembrane transporter activity"/>
    <property type="evidence" value="ECO:0007669"/>
    <property type="project" value="TreeGrafter"/>
</dbReference>
<protein>
    <submittedName>
        <fullName evidence="6">Uncharacterized protein</fullName>
    </submittedName>
</protein>
<accession>A0A9N9SFJ6</accession>
<dbReference type="EMBL" id="OU896722">
    <property type="protein sequence ID" value="CAG9817703.1"/>
    <property type="molecule type" value="Genomic_DNA"/>
</dbReference>
<dbReference type="AlphaFoldDB" id="A0A9N9SFJ6"/>
<name>A0A9N9SFJ6_PHACE</name>
<dbReference type="GO" id="GO:0016020">
    <property type="term" value="C:membrane"/>
    <property type="evidence" value="ECO:0007669"/>
    <property type="project" value="UniProtKB-SubCell"/>
</dbReference>
<evidence type="ECO:0000256" key="2">
    <source>
        <dbReference type="ARBA" id="ARBA00022692"/>
    </source>
</evidence>